<accession>D2UYF3</accession>
<dbReference type="KEGG" id="ngr:NAEGRDRAFT_45163"/>
<keyword evidence="4" id="KW-0175">Coiled coil</keyword>
<evidence type="ECO:0000256" key="3">
    <source>
        <dbReference type="ARBA" id="ARBA00022917"/>
    </source>
</evidence>
<gene>
    <name evidence="6" type="ORF">NAEGRDRAFT_45163</name>
</gene>
<dbReference type="Gene3D" id="3.30.110.10">
    <property type="entry name" value="Translation initiation factor 3 (IF-3), C-terminal domain"/>
    <property type="match status" value="1"/>
</dbReference>
<dbReference type="InterPro" id="IPR036787">
    <property type="entry name" value="T_IF-3_N_sf"/>
</dbReference>
<evidence type="ECO:0000256" key="2">
    <source>
        <dbReference type="ARBA" id="ARBA00022540"/>
    </source>
</evidence>
<dbReference type="Proteomes" id="UP000006671">
    <property type="component" value="Unassembled WGS sequence"/>
</dbReference>
<dbReference type="Pfam" id="PF00707">
    <property type="entry name" value="IF3_C"/>
    <property type="match status" value="1"/>
</dbReference>
<dbReference type="GeneID" id="8855397"/>
<dbReference type="InParanoid" id="D2UYF3"/>
<dbReference type="GO" id="GO:0043022">
    <property type="term" value="F:ribosome binding"/>
    <property type="evidence" value="ECO:0007669"/>
    <property type="project" value="TreeGrafter"/>
</dbReference>
<evidence type="ECO:0000256" key="4">
    <source>
        <dbReference type="SAM" id="Coils"/>
    </source>
</evidence>
<feature type="coiled-coil region" evidence="4">
    <location>
        <begin position="137"/>
        <end position="167"/>
    </location>
</feature>
<sequence length="263" mass="30280">MYHTTAVPKSANEGEDEAAYLDRVAQELDIKWSNYFKARTTSSKKEKALRTSKTILVAKEEELGIDQITKPVNYEIPEEFTHYRLIRVSDGTMIADKIDRESAEEIALNEGLDLILVVDSVSPPVVKLGDYVVFLKHAIIKDKLSQLKDLEKELEEKKTKEIRFSANIDTHDLDVKMKKMIKFLVTGKKVKILCFRVENEEQAFQMLKDFVGKAKEKLANEFPGMDLKKALEEDKPFKQKNEYMLTIKMKDDFLAKAKKANKQ</sequence>
<dbReference type="GO" id="GO:0003743">
    <property type="term" value="F:translation initiation factor activity"/>
    <property type="evidence" value="ECO:0007669"/>
    <property type="project" value="UniProtKB-KW"/>
</dbReference>
<dbReference type="EMBL" id="GG738845">
    <property type="protein sequence ID" value="EFC50782.1"/>
    <property type="molecule type" value="Genomic_DNA"/>
</dbReference>
<dbReference type="InterPro" id="IPR036788">
    <property type="entry name" value="T_IF-3_C_sf"/>
</dbReference>
<proteinExistence type="inferred from homology"/>
<dbReference type="AlphaFoldDB" id="D2UYF3"/>
<keyword evidence="7" id="KW-1185">Reference proteome</keyword>
<dbReference type="SUPFAM" id="SSF54364">
    <property type="entry name" value="Translation initiation factor IF3, N-terminal domain"/>
    <property type="match status" value="1"/>
</dbReference>
<reference evidence="6 7" key="1">
    <citation type="journal article" date="2010" name="Cell">
        <title>The genome of Naegleria gruberi illuminates early eukaryotic versatility.</title>
        <authorList>
            <person name="Fritz-Laylin L.K."/>
            <person name="Prochnik S.E."/>
            <person name="Ginger M.L."/>
            <person name="Dacks J.B."/>
            <person name="Carpenter M.L."/>
            <person name="Field M.C."/>
            <person name="Kuo A."/>
            <person name="Paredez A."/>
            <person name="Chapman J."/>
            <person name="Pham J."/>
            <person name="Shu S."/>
            <person name="Neupane R."/>
            <person name="Cipriano M."/>
            <person name="Mancuso J."/>
            <person name="Tu H."/>
            <person name="Salamov A."/>
            <person name="Lindquist E."/>
            <person name="Shapiro H."/>
            <person name="Lucas S."/>
            <person name="Grigoriev I.V."/>
            <person name="Cande W.Z."/>
            <person name="Fulton C."/>
            <person name="Rokhsar D.S."/>
            <person name="Dawson S.C."/>
        </authorList>
    </citation>
    <scope>NUCLEOTIDE SEQUENCE [LARGE SCALE GENOMIC DNA]</scope>
    <source>
        <strain evidence="6 7">NEG-M</strain>
    </source>
</reference>
<dbReference type="Gene3D" id="3.10.20.80">
    <property type="entry name" value="Translation initiation factor 3 (IF-3), N-terminal domain"/>
    <property type="match status" value="1"/>
</dbReference>
<dbReference type="VEuPathDB" id="AmoebaDB:NAEGRDRAFT_45163"/>
<dbReference type="RefSeq" id="XP_002683526.1">
    <property type="nucleotide sequence ID" value="XM_002683480.1"/>
</dbReference>
<evidence type="ECO:0000256" key="1">
    <source>
        <dbReference type="ARBA" id="ARBA00005439"/>
    </source>
</evidence>
<dbReference type="PANTHER" id="PTHR10938">
    <property type="entry name" value="TRANSLATION INITIATION FACTOR IF-3"/>
    <property type="match status" value="1"/>
</dbReference>
<evidence type="ECO:0000313" key="6">
    <source>
        <dbReference type="EMBL" id="EFC50782.1"/>
    </source>
</evidence>
<evidence type="ECO:0000313" key="7">
    <source>
        <dbReference type="Proteomes" id="UP000006671"/>
    </source>
</evidence>
<dbReference type="GO" id="GO:0032790">
    <property type="term" value="P:ribosome disassembly"/>
    <property type="evidence" value="ECO:0007669"/>
    <property type="project" value="TreeGrafter"/>
</dbReference>
<dbReference type="NCBIfam" id="TIGR00168">
    <property type="entry name" value="infC"/>
    <property type="match status" value="1"/>
</dbReference>
<protein>
    <submittedName>
        <fullName evidence="6">Predicted protein</fullName>
    </submittedName>
</protein>
<keyword evidence="2" id="KW-0396">Initiation factor</keyword>
<comment type="similarity">
    <text evidence="1">Belongs to the IF-3 family.</text>
</comment>
<dbReference type="InterPro" id="IPR019815">
    <property type="entry name" value="Translation_initiation_fac_3_C"/>
</dbReference>
<name>D2UYF3_NAEGR</name>
<dbReference type="OMA" id="KNEYMLT"/>
<dbReference type="SUPFAM" id="SSF55200">
    <property type="entry name" value="Translation initiation factor IF3, C-terminal domain"/>
    <property type="match status" value="1"/>
</dbReference>
<dbReference type="OrthoDB" id="21573at2759"/>
<evidence type="ECO:0000259" key="5">
    <source>
        <dbReference type="Pfam" id="PF00707"/>
    </source>
</evidence>
<keyword evidence="3" id="KW-0648">Protein biosynthesis</keyword>
<dbReference type="PANTHER" id="PTHR10938:SF0">
    <property type="entry name" value="TRANSLATION INITIATION FACTOR IF-3, MITOCHONDRIAL"/>
    <property type="match status" value="1"/>
</dbReference>
<dbReference type="InterPro" id="IPR001288">
    <property type="entry name" value="Translation_initiation_fac_3"/>
</dbReference>
<organism evidence="7">
    <name type="scientific">Naegleria gruberi</name>
    <name type="common">Amoeba</name>
    <dbReference type="NCBI Taxonomy" id="5762"/>
    <lineage>
        <taxon>Eukaryota</taxon>
        <taxon>Discoba</taxon>
        <taxon>Heterolobosea</taxon>
        <taxon>Tetramitia</taxon>
        <taxon>Eutetramitia</taxon>
        <taxon>Vahlkampfiidae</taxon>
        <taxon>Naegleria</taxon>
    </lineage>
</organism>
<feature type="domain" description="Translation initiation factor 3 C-terminal" evidence="5">
    <location>
        <begin position="158"/>
        <end position="216"/>
    </location>
</feature>